<dbReference type="PANTHER" id="PTHR43252:SF2">
    <property type="entry name" value="TRANSCRIPTION REGULATOR, PADR-LIKE FAMILY"/>
    <property type="match status" value="1"/>
</dbReference>
<evidence type="ECO:0000313" key="3">
    <source>
        <dbReference type="EMBL" id="MDN4474692.1"/>
    </source>
</evidence>
<feature type="compositionally biased region" description="Gly residues" evidence="1">
    <location>
        <begin position="61"/>
        <end position="73"/>
    </location>
</feature>
<gene>
    <name evidence="3" type="ORF">QQX09_02360</name>
</gene>
<evidence type="ECO:0000256" key="1">
    <source>
        <dbReference type="SAM" id="MobiDB-lite"/>
    </source>
</evidence>
<dbReference type="InterPro" id="IPR005149">
    <property type="entry name" value="Tscrpt_reg_PadR_N"/>
</dbReference>
<sequence length="229" mass="24378">MRHTHQRPGPRGFRGDITGQAWADASEGRGARGRRGGFGAHDETEGLDGPHGRGRGRHGGPGRGGPGGPGAGRGRGRGRGGGRSRGDVRVAVLLLLADQPRHGYELIREIEERSGGAWVPSPGSIYPTLQSLEDEGLVAVDTVEGRKVASLTPAGDEWAEAHAGELDALFEVDDREQQMIALRRELDALRDAVHHVMRHDHGTEVAAKAVDVVGAARRDLYRLLADADG</sequence>
<evidence type="ECO:0000259" key="2">
    <source>
        <dbReference type="Pfam" id="PF03551"/>
    </source>
</evidence>
<accession>A0ABT8G6E0</accession>
<dbReference type="Pfam" id="PF03551">
    <property type="entry name" value="PadR"/>
    <property type="match status" value="1"/>
</dbReference>
<dbReference type="EMBL" id="JAUHPW010000001">
    <property type="protein sequence ID" value="MDN4474692.1"/>
    <property type="molecule type" value="Genomic_DNA"/>
</dbReference>
<name>A0ABT8G6E0_9MICO</name>
<dbReference type="SUPFAM" id="SSF46785">
    <property type="entry name" value="Winged helix' DNA-binding domain"/>
    <property type="match status" value="1"/>
</dbReference>
<feature type="compositionally biased region" description="Basic and acidic residues" evidence="1">
    <location>
        <begin position="40"/>
        <end position="51"/>
    </location>
</feature>
<dbReference type="InterPro" id="IPR036390">
    <property type="entry name" value="WH_DNA-bd_sf"/>
</dbReference>
<proteinExistence type="predicted"/>
<feature type="region of interest" description="Disordered" evidence="1">
    <location>
        <begin position="1"/>
        <end position="85"/>
    </location>
</feature>
<dbReference type="PANTHER" id="PTHR43252">
    <property type="entry name" value="TRANSCRIPTIONAL REGULATOR YQJI"/>
    <property type="match status" value="1"/>
</dbReference>
<feature type="domain" description="Transcription regulator PadR N-terminal" evidence="2">
    <location>
        <begin position="92"/>
        <end position="157"/>
    </location>
</feature>
<evidence type="ECO:0000313" key="4">
    <source>
        <dbReference type="Proteomes" id="UP001172728"/>
    </source>
</evidence>
<dbReference type="RefSeq" id="WP_301131089.1">
    <property type="nucleotide sequence ID" value="NZ_JAUHPW010000001.1"/>
</dbReference>
<dbReference type="Proteomes" id="UP001172728">
    <property type="component" value="Unassembled WGS sequence"/>
</dbReference>
<dbReference type="Gene3D" id="1.10.10.10">
    <property type="entry name" value="Winged helix-like DNA-binding domain superfamily/Winged helix DNA-binding domain"/>
    <property type="match status" value="1"/>
</dbReference>
<dbReference type="InterPro" id="IPR036388">
    <property type="entry name" value="WH-like_DNA-bd_sf"/>
</dbReference>
<reference evidence="3" key="1">
    <citation type="submission" date="2023-06" db="EMBL/GenBank/DDBJ databases">
        <title>Sysu t00192.</title>
        <authorList>
            <person name="Gao L."/>
            <person name="Fang B.-Z."/>
            <person name="Li W.-J."/>
        </authorList>
    </citation>
    <scope>NUCLEOTIDE SEQUENCE</scope>
    <source>
        <strain evidence="3">SYSU T00192</strain>
    </source>
</reference>
<organism evidence="3 4">
    <name type="scientific">Demequina litoralis</name>
    <dbReference type="NCBI Taxonomy" id="3051660"/>
    <lineage>
        <taxon>Bacteria</taxon>
        <taxon>Bacillati</taxon>
        <taxon>Actinomycetota</taxon>
        <taxon>Actinomycetes</taxon>
        <taxon>Micrococcales</taxon>
        <taxon>Demequinaceae</taxon>
        <taxon>Demequina</taxon>
    </lineage>
</organism>
<protein>
    <submittedName>
        <fullName evidence="3">PadR family transcriptional regulator</fullName>
    </submittedName>
</protein>
<keyword evidence="4" id="KW-1185">Reference proteome</keyword>
<comment type="caution">
    <text evidence="3">The sequence shown here is derived from an EMBL/GenBank/DDBJ whole genome shotgun (WGS) entry which is preliminary data.</text>
</comment>